<accession>A0A914YTP6</accession>
<feature type="region of interest" description="Disordered" evidence="1">
    <location>
        <begin position="1"/>
        <end position="41"/>
    </location>
</feature>
<feature type="compositionally biased region" description="Polar residues" evidence="1">
    <location>
        <begin position="1"/>
        <end position="15"/>
    </location>
</feature>
<evidence type="ECO:0000313" key="2">
    <source>
        <dbReference type="Proteomes" id="UP000887577"/>
    </source>
</evidence>
<evidence type="ECO:0000313" key="3">
    <source>
        <dbReference type="WBParaSite" id="PSU_v2.g304.t1"/>
    </source>
</evidence>
<feature type="compositionally biased region" description="Basic and acidic residues" evidence="1">
    <location>
        <begin position="16"/>
        <end position="25"/>
    </location>
</feature>
<sequence length="90" mass="10136">MMDRNSNISDQSSRQHSNESIKEDDIAAAGAGSTTPKIPFRANHNFCGRYPIGVIPPYYVNQNGNIWTPPDVHHEHVFKFPPNYDLLNAL</sequence>
<reference evidence="3" key="1">
    <citation type="submission" date="2022-11" db="UniProtKB">
        <authorList>
            <consortium name="WormBaseParasite"/>
        </authorList>
    </citation>
    <scope>IDENTIFICATION</scope>
</reference>
<keyword evidence="2" id="KW-1185">Reference proteome</keyword>
<protein>
    <submittedName>
        <fullName evidence="3">Uncharacterized protein</fullName>
    </submittedName>
</protein>
<name>A0A914YTP6_9BILA</name>
<proteinExistence type="predicted"/>
<dbReference type="AlphaFoldDB" id="A0A914YTP6"/>
<organism evidence="2 3">
    <name type="scientific">Panagrolaimus superbus</name>
    <dbReference type="NCBI Taxonomy" id="310955"/>
    <lineage>
        <taxon>Eukaryota</taxon>
        <taxon>Metazoa</taxon>
        <taxon>Ecdysozoa</taxon>
        <taxon>Nematoda</taxon>
        <taxon>Chromadorea</taxon>
        <taxon>Rhabditida</taxon>
        <taxon>Tylenchina</taxon>
        <taxon>Panagrolaimomorpha</taxon>
        <taxon>Panagrolaimoidea</taxon>
        <taxon>Panagrolaimidae</taxon>
        <taxon>Panagrolaimus</taxon>
    </lineage>
</organism>
<dbReference type="WBParaSite" id="PSU_v2.g304.t1">
    <property type="protein sequence ID" value="PSU_v2.g304.t1"/>
    <property type="gene ID" value="PSU_v2.g304"/>
</dbReference>
<dbReference type="Proteomes" id="UP000887577">
    <property type="component" value="Unplaced"/>
</dbReference>
<evidence type="ECO:0000256" key="1">
    <source>
        <dbReference type="SAM" id="MobiDB-lite"/>
    </source>
</evidence>